<evidence type="ECO:0000313" key="1">
    <source>
        <dbReference type="EMBL" id="MXY33328.1"/>
    </source>
</evidence>
<name>A0A6B0XXR1_9RHOB</name>
<reference evidence="1" key="1">
    <citation type="submission" date="2019-09" db="EMBL/GenBank/DDBJ databases">
        <title>Characterisation of the sponge microbiome using genome-centric metagenomics.</title>
        <authorList>
            <person name="Engelberts J.P."/>
            <person name="Robbins S.J."/>
            <person name="De Goeij J.M."/>
            <person name="Aranda M."/>
            <person name="Bell S.C."/>
            <person name="Webster N.S."/>
        </authorList>
    </citation>
    <scope>NUCLEOTIDE SEQUENCE</scope>
    <source>
        <strain evidence="1">SB0664_bin_43</strain>
    </source>
</reference>
<proteinExistence type="predicted"/>
<dbReference type="CDD" id="cd07821">
    <property type="entry name" value="PYR_PYL_RCAR_like"/>
    <property type="match status" value="1"/>
</dbReference>
<dbReference type="InterPro" id="IPR019587">
    <property type="entry name" value="Polyketide_cyclase/dehydratase"/>
</dbReference>
<dbReference type="EMBL" id="VXRY01000173">
    <property type="protein sequence ID" value="MXY33328.1"/>
    <property type="molecule type" value="Genomic_DNA"/>
</dbReference>
<accession>A0A6B0XXR1</accession>
<dbReference type="Gene3D" id="3.30.530.20">
    <property type="match status" value="1"/>
</dbReference>
<sequence>MPHVKKSTVLDAPADAVWDVIRDFNGHDRWHPAVAESHIERGYPSDMVGCVRNFRLEGGANLREQLLTLSDLEQTFSYCLLDTPVPLFNYVAHVRLFPVTDGDRAYWEWESCFDTPPGRAGELSELVGDGIYAAGFEAVRTHMGIGHA</sequence>
<protein>
    <submittedName>
        <fullName evidence="1">SRPBCC family protein</fullName>
    </submittedName>
</protein>
<dbReference type="PANTHER" id="PTHR39332">
    <property type="entry name" value="BLL4707 PROTEIN"/>
    <property type="match status" value="1"/>
</dbReference>
<dbReference type="Pfam" id="PF10604">
    <property type="entry name" value="Polyketide_cyc2"/>
    <property type="match status" value="1"/>
</dbReference>
<dbReference type="InterPro" id="IPR023393">
    <property type="entry name" value="START-like_dom_sf"/>
</dbReference>
<dbReference type="SUPFAM" id="SSF55961">
    <property type="entry name" value="Bet v1-like"/>
    <property type="match status" value="1"/>
</dbReference>
<comment type="caution">
    <text evidence="1">The sequence shown here is derived from an EMBL/GenBank/DDBJ whole genome shotgun (WGS) entry which is preliminary data.</text>
</comment>
<gene>
    <name evidence="1" type="ORF">F4Y60_04405</name>
</gene>
<dbReference type="AlphaFoldDB" id="A0A6B0XXR1"/>
<organism evidence="1">
    <name type="scientific">Boseongicola sp. SB0664_bin_43</name>
    <dbReference type="NCBI Taxonomy" id="2604844"/>
    <lineage>
        <taxon>Bacteria</taxon>
        <taxon>Pseudomonadati</taxon>
        <taxon>Pseudomonadota</taxon>
        <taxon>Alphaproteobacteria</taxon>
        <taxon>Rhodobacterales</taxon>
        <taxon>Paracoccaceae</taxon>
        <taxon>Boseongicola</taxon>
    </lineage>
</organism>
<dbReference type="PANTHER" id="PTHR39332:SF7">
    <property type="entry name" value="SRPBCC FAMILY PROTEIN"/>
    <property type="match status" value="1"/>
</dbReference>